<reference evidence="2 3" key="1">
    <citation type="submission" date="2024-09" db="EMBL/GenBank/DDBJ databases">
        <authorList>
            <person name="Sun Q."/>
            <person name="Mori K."/>
        </authorList>
    </citation>
    <scope>NUCLEOTIDE SEQUENCE [LARGE SCALE GENOMIC DNA]</scope>
    <source>
        <strain evidence="2 3">CCM 7609</strain>
    </source>
</reference>
<dbReference type="Pfam" id="PF01936">
    <property type="entry name" value="NYN"/>
    <property type="match status" value="1"/>
</dbReference>
<keyword evidence="3" id="KW-1185">Reference proteome</keyword>
<evidence type="ECO:0000313" key="3">
    <source>
        <dbReference type="Proteomes" id="UP001589575"/>
    </source>
</evidence>
<evidence type="ECO:0000259" key="1">
    <source>
        <dbReference type="Pfam" id="PF01936"/>
    </source>
</evidence>
<dbReference type="Gene3D" id="3.40.50.1010">
    <property type="entry name" value="5'-nuclease"/>
    <property type="match status" value="1"/>
</dbReference>
<name>A0ABV5G628_9MICC</name>
<dbReference type="Proteomes" id="UP001589575">
    <property type="component" value="Unassembled WGS sequence"/>
</dbReference>
<comment type="caution">
    <text evidence="2">The sequence shown here is derived from an EMBL/GenBank/DDBJ whole genome shotgun (WGS) entry which is preliminary data.</text>
</comment>
<protein>
    <submittedName>
        <fullName evidence="2">NYN domain-containing protein</fullName>
    </submittedName>
</protein>
<accession>A0ABV5G628</accession>
<proteinExistence type="predicted"/>
<gene>
    <name evidence="2" type="ORF">ACFFX0_25765</name>
</gene>
<dbReference type="EMBL" id="JBHMFI010000002">
    <property type="protein sequence ID" value="MFB9074411.1"/>
    <property type="molecule type" value="Genomic_DNA"/>
</dbReference>
<organism evidence="2 3">
    <name type="scientific">Citricoccus parietis</name>
    <dbReference type="NCBI Taxonomy" id="592307"/>
    <lineage>
        <taxon>Bacteria</taxon>
        <taxon>Bacillati</taxon>
        <taxon>Actinomycetota</taxon>
        <taxon>Actinomycetes</taxon>
        <taxon>Micrococcales</taxon>
        <taxon>Micrococcaceae</taxon>
        <taxon>Citricoccus</taxon>
    </lineage>
</organism>
<sequence length="86" mass="9112">MALLEAVADIPWIAERYRRVVIASGDHAFTFAVASLRAAGVEVIVIRPDIGFSSALRRAAGPNVVSLGSRPPANVVNLFTHTKDAA</sequence>
<dbReference type="InterPro" id="IPR021139">
    <property type="entry name" value="NYN"/>
</dbReference>
<evidence type="ECO:0000313" key="2">
    <source>
        <dbReference type="EMBL" id="MFB9074411.1"/>
    </source>
</evidence>
<feature type="domain" description="NYN" evidence="1">
    <location>
        <begin position="12"/>
        <end position="60"/>
    </location>
</feature>